<dbReference type="OMA" id="SIAIVFW"/>
<evidence type="ECO:0000313" key="1">
    <source>
        <dbReference type="EMBL" id="EYU28828.1"/>
    </source>
</evidence>
<dbReference type="PANTHER" id="PTHR36730">
    <property type="entry name" value="OS03G0210700 PROTEIN"/>
    <property type="match status" value="1"/>
</dbReference>
<accession>A0A022QNE8</accession>
<organism evidence="1 2">
    <name type="scientific">Erythranthe guttata</name>
    <name type="common">Yellow monkey flower</name>
    <name type="synonym">Mimulus guttatus</name>
    <dbReference type="NCBI Taxonomy" id="4155"/>
    <lineage>
        <taxon>Eukaryota</taxon>
        <taxon>Viridiplantae</taxon>
        <taxon>Streptophyta</taxon>
        <taxon>Embryophyta</taxon>
        <taxon>Tracheophyta</taxon>
        <taxon>Spermatophyta</taxon>
        <taxon>Magnoliopsida</taxon>
        <taxon>eudicotyledons</taxon>
        <taxon>Gunneridae</taxon>
        <taxon>Pentapetalae</taxon>
        <taxon>asterids</taxon>
        <taxon>lamiids</taxon>
        <taxon>Lamiales</taxon>
        <taxon>Phrymaceae</taxon>
        <taxon>Erythranthe</taxon>
    </lineage>
</organism>
<dbReference type="KEGG" id="egt:105967699"/>
<proteinExistence type="predicted"/>
<dbReference type="EMBL" id="KI631311">
    <property type="protein sequence ID" value="EYU28828.1"/>
    <property type="molecule type" value="Genomic_DNA"/>
</dbReference>
<evidence type="ECO:0000313" key="2">
    <source>
        <dbReference type="Proteomes" id="UP000030748"/>
    </source>
</evidence>
<dbReference type="Proteomes" id="UP000030748">
    <property type="component" value="Unassembled WGS sequence"/>
</dbReference>
<sequence length="202" mass="21908">MVSSLLNASSILKPSPANSSISAQKFGIPFQPCQLKPLPIVSCRRKPEHSVSAKNGGGISYSPAPPPLVQIAIQKSLISVAAAASIAIVFWSSPAQAGFLSGYTGIESVPGPELPQVDFLKRFNEENQKMYAENDARFKESPILKKLLEQSKLNKEKNRQETQDKYCIRGAEWGVGDCSAEGMSPEDKEKFISALKKKAGIE</sequence>
<keyword evidence="2" id="KW-1185">Reference proteome</keyword>
<dbReference type="AlphaFoldDB" id="A0A022QNE8"/>
<dbReference type="OrthoDB" id="2019425at2759"/>
<protein>
    <submittedName>
        <fullName evidence="1">Uncharacterized protein</fullName>
    </submittedName>
</protein>
<reference evidence="1 2" key="1">
    <citation type="journal article" date="2013" name="Proc. Natl. Acad. Sci. U.S.A.">
        <title>Fine-scale variation in meiotic recombination in Mimulus inferred from population shotgun sequencing.</title>
        <authorList>
            <person name="Hellsten U."/>
            <person name="Wright K.M."/>
            <person name="Jenkins J."/>
            <person name="Shu S."/>
            <person name="Yuan Y."/>
            <person name="Wessler S.R."/>
            <person name="Schmutz J."/>
            <person name="Willis J.H."/>
            <person name="Rokhsar D.S."/>
        </authorList>
    </citation>
    <scope>NUCLEOTIDE SEQUENCE [LARGE SCALE GENOMIC DNA]</scope>
    <source>
        <strain evidence="2">cv. DUN x IM62</strain>
    </source>
</reference>
<name>A0A022QNE8_ERYGU</name>
<dbReference type="PANTHER" id="PTHR36730:SF1">
    <property type="entry name" value="CATHEPSIN PROPEPTIDE INHIBITOR DOMAIN-CONTAINING PROTEIN"/>
    <property type="match status" value="1"/>
</dbReference>
<gene>
    <name evidence="1" type="ORF">MIMGU_mgv1a014054mg</name>
</gene>